<organism evidence="1 2">
    <name type="scientific">Portunus trituberculatus</name>
    <name type="common">Swimming crab</name>
    <name type="synonym">Neptunus trituberculatus</name>
    <dbReference type="NCBI Taxonomy" id="210409"/>
    <lineage>
        <taxon>Eukaryota</taxon>
        <taxon>Metazoa</taxon>
        <taxon>Ecdysozoa</taxon>
        <taxon>Arthropoda</taxon>
        <taxon>Crustacea</taxon>
        <taxon>Multicrustacea</taxon>
        <taxon>Malacostraca</taxon>
        <taxon>Eumalacostraca</taxon>
        <taxon>Eucarida</taxon>
        <taxon>Decapoda</taxon>
        <taxon>Pleocyemata</taxon>
        <taxon>Brachyura</taxon>
        <taxon>Eubrachyura</taxon>
        <taxon>Portunoidea</taxon>
        <taxon>Portunidae</taxon>
        <taxon>Portuninae</taxon>
        <taxon>Portunus</taxon>
    </lineage>
</organism>
<reference evidence="1 2" key="1">
    <citation type="submission" date="2019-05" db="EMBL/GenBank/DDBJ databases">
        <title>Another draft genome of Portunus trituberculatus and its Hox gene families provides insights of decapod evolution.</title>
        <authorList>
            <person name="Jeong J.-H."/>
            <person name="Song I."/>
            <person name="Kim S."/>
            <person name="Choi T."/>
            <person name="Kim D."/>
            <person name="Ryu S."/>
            <person name="Kim W."/>
        </authorList>
    </citation>
    <scope>NUCLEOTIDE SEQUENCE [LARGE SCALE GENOMIC DNA]</scope>
    <source>
        <tissue evidence="1">Muscle</tissue>
    </source>
</reference>
<accession>A0A5B7FQS8</accession>
<dbReference type="AlphaFoldDB" id="A0A5B7FQS8"/>
<dbReference type="Proteomes" id="UP000324222">
    <property type="component" value="Unassembled WGS sequence"/>
</dbReference>
<evidence type="ECO:0000313" key="1">
    <source>
        <dbReference type="EMBL" id="MPC47619.1"/>
    </source>
</evidence>
<evidence type="ECO:0000313" key="2">
    <source>
        <dbReference type="Proteomes" id="UP000324222"/>
    </source>
</evidence>
<sequence length="114" mass="12506">MESRYNFSRGYPLAPPAPAAAAAAAARTVVAPHVGPTSWLREVTLDVRRRPLGNLRSCLGSRVRRGRAVNTSPSSFISLLLPGRDGNNGRTLNERKEPRPPLLVWMPDLFRGGY</sequence>
<name>A0A5B7FQS8_PORTR</name>
<proteinExistence type="predicted"/>
<keyword evidence="2" id="KW-1185">Reference proteome</keyword>
<gene>
    <name evidence="1" type="ORF">E2C01_041369</name>
</gene>
<comment type="caution">
    <text evidence="1">The sequence shown here is derived from an EMBL/GenBank/DDBJ whole genome shotgun (WGS) entry which is preliminary data.</text>
</comment>
<protein>
    <submittedName>
        <fullName evidence="1">Uncharacterized protein</fullName>
    </submittedName>
</protein>
<dbReference type="EMBL" id="VSRR010007834">
    <property type="protein sequence ID" value="MPC47619.1"/>
    <property type="molecule type" value="Genomic_DNA"/>
</dbReference>